<dbReference type="AlphaFoldDB" id="A0A1W1I4M6"/>
<dbReference type="Gene3D" id="2.120.10.30">
    <property type="entry name" value="TolB, C-terminal domain"/>
    <property type="match status" value="1"/>
</dbReference>
<reference evidence="2 3" key="1">
    <citation type="submission" date="2017-03" db="EMBL/GenBank/DDBJ databases">
        <authorList>
            <person name="Afonso C.L."/>
            <person name="Miller P.J."/>
            <person name="Scott M.A."/>
            <person name="Spackman E."/>
            <person name="Goraichik I."/>
            <person name="Dimitrov K.M."/>
            <person name="Suarez D.L."/>
            <person name="Swayne D.E."/>
        </authorList>
    </citation>
    <scope>NUCLEOTIDE SEQUENCE [LARGE SCALE GENOMIC DNA]</scope>
    <source>
        <strain evidence="2">Genome sequencing of Nitrospira japonica strain NJ11</strain>
    </source>
</reference>
<dbReference type="SUPFAM" id="SSF101898">
    <property type="entry name" value="NHL repeat"/>
    <property type="match status" value="1"/>
</dbReference>
<evidence type="ECO:0008006" key="4">
    <source>
        <dbReference type="Google" id="ProtNLM"/>
    </source>
</evidence>
<dbReference type="STRING" id="1325564.NSJP_1778"/>
<feature type="compositionally biased region" description="Basic and acidic residues" evidence="1">
    <location>
        <begin position="323"/>
        <end position="334"/>
    </location>
</feature>
<keyword evidence="3" id="KW-1185">Reference proteome</keyword>
<evidence type="ECO:0000256" key="1">
    <source>
        <dbReference type="SAM" id="MobiDB-lite"/>
    </source>
</evidence>
<evidence type="ECO:0000313" key="2">
    <source>
        <dbReference type="EMBL" id="SLM47950.1"/>
    </source>
</evidence>
<protein>
    <recommendedName>
        <fullName evidence="4">SMP-30/Gluconolactonase/LRE-like region domain-containing protein</fullName>
    </recommendedName>
</protein>
<dbReference type="RefSeq" id="WP_080886413.1">
    <property type="nucleotide sequence ID" value="NZ_LT828648.1"/>
</dbReference>
<evidence type="ECO:0000313" key="3">
    <source>
        <dbReference type="Proteomes" id="UP000192042"/>
    </source>
</evidence>
<dbReference type="Proteomes" id="UP000192042">
    <property type="component" value="Chromosome I"/>
</dbReference>
<dbReference type="KEGG" id="nja:NSJP_1778"/>
<proteinExistence type="predicted"/>
<gene>
    <name evidence="2" type="ORF">NSJP_1778</name>
</gene>
<accession>A0A1W1I4M6</accession>
<organism evidence="2 3">
    <name type="scientific">Nitrospira japonica</name>
    <dbReference type="NCBI Taxonomy" id="1325564"/>
    <lineage>
        <taxon>Bacteria</taxon>
        <taxon>Pseudomonadati</taxon>
        <taxon>Nitrospirota</taxon>
        <taxon>Nitrospiria</taxon>
        <taxon>Nitrospirales</taxon>
        <taxon>Nitrospiraceae</taxon>
        <taxon>Nitrospira</taxon>
    </lineage>
</organism>
<dbReference type="InterPro" id="IPR011042">
    <property type="entry name" value="6-blade_b-propeller_TolB-like"/>
</dbReference>
<dbReference type="EMBL" id="LT828648">
    <property type="protein sequence ID" value="SLM47950.1"/>
    <property type="molecule type" value="Genomic_DNA"/>
</dbReference>
<dbReference type="OrthoDB" id="9775406at2"/>
<feature type="region of interest" description="Disordered" evidence="1">
    <location>
        <begin position="316"/>
        <end position="353"/>
    </location>
</feature>
<sequence length="353" mass="37800">MIHYHGYHANPFVITISPPFSHIIGRRHLGTLLGVWLIGIVAVHQAAAQVTVVDLQSPYSFVSGPAGNEYFISSVNGEPEQADNNGFITKLDASGKLTSLKFIQGGKNGVTLHAPKGMALAGSTLYVADLDAVRGFDTATGHSTGTVTIPSGMGGGSSAASLTDVAFDGKRLLYCSDQRANRIYRVEIDSGKVSLLIADPHLAGPTGLALHPKSGQLIAVSWDKGKIFEISPDGHLTELVSNGFFSSRFANLRGVDFDRWANMYVSDFTTGKVWRMTWDKRFQVIAEYLPSPGDLGIDRTNNLILVPYESAHAAEMNGLETPSEGKSKQEKRTLADYGFVPPPPKPGAGGATK</sequence>
<name>A0A1W1I4M6_9BACT</name>